<dbReference type="PANTHER" id="PTHR43157:SF31">
    <property type="entry name" value="PHOSPHATIDYLINOSITOL-GLYCAN BIOSYNTHESIS CLASS F PROTEIN"/>
    <property type="match status" value="1"/>
</dbReference>
<dbReference type="Gene3D" id="3.40.50.720">
    <property type="entry name" value="NAD(P)-binding Rossmann-like Domain"/>
    <property type="match status" value="1"/>
</dbReference>
<evidence type="ECO:0000256" key="1">
    <source>
        <dbReference type="ARBA" id="ARBA00023002"/>
    </source>
</evidence>
<feature type="coiled-coil region" evidence="2">
    <location>
        <begin position="30"/>
        <end position="64"/>
    </location>
</feature>
<dbReference type="Proteomes" id="UP000193920">
    <property type="component" value="Unassembled WGS sequence"/>
</dbReference>
<proteinExistence type="predicted"/>
<dbReference type="GO" id="GO:0016491">
    <property type="term" value="F:oxidoreductase activity"/>
    <property type="evidence" value="ECO:0007669"/>
    <property type="project" value="UniProtKB-KW"/>
</dbReference>
<dbReference type="PANTHER" id="PTHR43157">
    <property type="entry name" value="PHOSPHATIDYLINOSITOL-GLYCAN BIOSYNTHESIS CLASS F PROTEIN-RELATED"/>
    <property type="match status" value="1"/>
</dbReference>
<dbReference type="STRING" id="1754190.A0A1Y2EMD9"/>
<evidence type="ECO:0000256" key="2">
    <source>
        <dbReference type="SAM" id="Coils"/>
    </source>
</evidence>
<dbReference type="InterPro" id="IPR002347">
    <property type="entry name" value="SDR_fam"/>
</dbReference>
<dbReference type="InterPro" id="IPR036291">
    <property type="entry name" value="NAD(P)-bd_dom_sf"/>
</dbReference>
<evidence type="ECO:0000313" key="4">
    <source>
        <dbReference type="Proteomes" id="UP000193920"/>
    </source>
</evidence>
<dbReference type="EMBL" id="MCOG01000038">
    <property type="protein sequence ID" value="ORY72679.1"/>
    <property type="molecule type" value="Genomic_DNA"/>
</dbReference>
<keyword evidence="4" id="KW-1185">Reference proteome</keyword>
<comment type="caution">
    <text evidence="3">The sequence shown here is derived from an EMBL/GenBank/DDBJ whole genome shotgun (WGS) entry which is preliminary data.</text>
</comment>
<dbReference type="Pfam" id="PF00106">
    <property type="entry name" value="adh_short"/>
    <property type="match status" value="1"/>
</dbReference>
<dbReference type="OrthoDB" id="191139at2759"/>
<protein>
    <submittedName>
        <fullName evidence="3">NAD(P)-binding protein</fullName>
    </submittedName>
</protein>
<evidence type="ECO:0000313" key="3">
    <source>
        <dbReference type="EMBL" id="ORY72679.1"/>
    </source>
</evidence>
<accession>A0A1Y2EMD9</accession>
<keyword evidence="2" id="KW-0175">Coiled coil</keyword>
<dbReference type="SUPFAM" id="SSF51735">
    <property type="entry name" value="NAD(P)-binding Rossmann-fold domains"/>
    <property type="match status" value="1"/>
</dbReference>
<organism evidence="3 4">
    <name type="scientific">Neocallimastix californiae</name>
    <dbReference type="NCBI Taxonomy" id="1754190"/>
    <lineage>
        <taxon>Eukaryota</taxon>
        <taxon>Fungi</taxon>
        <taxon>Fungi incertae sedis</taxon>
        <taxon>Chytridiomycota</taxon>
        <taxon>Chytridiomycota incertae sedis</taxon>
        <taxon>Neocallimastigomycetes</taxon>
        <taxon>Neocallimastigales</taxon>
        <taxon>Neocallimastigaceae</taxon>
        <taxon>Neocallimastix</taxon>
    </lineage>
</organism>
<name>A0A1Y2EMD9_9FUNG</name>
<dbReference type="CDD" id="cd05327">
    <property type="entry name" value="retinol-DH_like_SDR_c_like"/>
    <property type="match status" value="1"/>
</dbReference>
<reference evidence="3 4" key="1">
    <citation type="submission" date="2016-08" db="EMBL/GenBank/DDBJ databases">
        <title>A Parts List for Fungal Cellulosomes Revealed by Comparative Genomics.</title>
        <authorList>
            <consortium name="DOE Joint Genome Institute"/>
            <person name="Haitjema C.H."/>
            <person name="Gilmore S.P."/>
            <person name="Henske J.K."/>
            <person name="Solomon K.V."/>
            <person name="De Groot R."/>
            <person name="Kuo A."/>
            <person name="Mondo S.J."/>
            <person name="Salamov A.A."/>
            <person name="Labutti K."/>
            <person name="Zhao Z."/>
            <person name="Chiniquy J."/>
            <person name="Barry K."/>
            <person name="Brewer H.M."/>
            <person name="Purvine S.O."/>
            <person name="Wright A.T."/>
            <person name="Boxma B."/>
            <person name="Van Alen T."/>
            <person name="Hackstein J.H."/>
            <person name="Baker S.E."/>
            <person name="Grigoriev I.V."/>
            <person name="O'Malley M.A."/>
        </authorList>
    </citation>
    <scope>NUCLEOTIDE SEQUENCE [LARGE SCALE GENOMIC DNA]</scope>
    <source>
        <strain evidence="3 4">G1</strain>
    </source>
</reference>
<dbReference type="AlphaFoldDB" id="A0A1Y2EMD9"/>
<keyword evidence="1" id="KW-0560">Oxidoreductase</keyword>
<gene>
    <name evidence="3" type="ORF">LY90DRAFT_667031</name>
</gene>
<dbReference type="PRINTS" id="PR00081">
    <property type="entry name" value="GDHRDH"/>
</dbReference>
<sequence length="307" mass="34871">MKLVEVPDQTGKVVVITGYRGLAYHSALALAKANAEIILLARNVDKAKENAEKLKEESNNQKISVEYLDLNKLDTVRTFAKSYIESKRPIHVLMNNAGIMALKDRKVTEDGNEFQFQTNYLGHFLLTHLLLPVLKQSAPARIVCLSSIAHIPACIHMKDLNLEKKYNPWRSYCQSKLACLLFAKEMSRRLVGTNITINAVHPGVVDTPLWNEIISYFPFGRKIYPIFRKIVMITPEQGAQTQIYVASSKECETATGNYYAGARKWFSINPLSYYKKLHKELYEKSLEMVGLEQGIEPETSQSQKKND</sequence>